<comment type="caution">
    <text evidence="4">The sequence shown here is derived from an EMBL/GenBank/DDBJ whole genome shotgun (WGS) entry which is preliminary data.</text>
</comment>
<dbReference type="InterPro" id="IPR045735">
    <property type="entry name" value="Spore_III_AA_AAA+_ATPase"/>
</dbReference>
<name>D1PKW9_9FIRM</name>
<keyword evidence="2" id="KW-0067">ATP-binding</keyword>
<dbReference type="OrthoDB" id="9768243at2"/>
<dbReference type="Gene3D" id="3.40.50.300">
    <property type="entry name" value="P-loop containing nucleotide triphosphate hydrolases"/>
    <property type="match status" value="1"/>
</dbReference>
<feature type="domain" description="AAA+ ATPase" evidence="3">
    <location>
        <begin position="142"/>
        <end position="285"/>
    </location>
</feature>
<dbReference type="RefSeq" id="WP_007046407.1">
    <property type="nucleotide sequence ID" value="NZ_GG704769.1"/>
</dbReference>
<dbReference type="HOGENOM" id="CLU_052793_0_0_9"/>
<evidence type="ECO:0000256" key="2">
    <source>
        <dbReference type="ARBA" id="ARBA00022840"/>
    </source>
</evidence>
<dbReference type="InterPro" id="IPR027417">
    <property type="entry name" value="P-loop_NTPase"/>
</dbReference>
<dbReference type="Pfam" id="PF19568">
    <property type="entry name" value="Spore_III_AA"/>
    <property type="match status" value="1"/>
</dbReference>
<keyword evidence="5" id="KW-1185">Reference proteome</keyword>
<accession>D1PKW9</accession>
<dbReference type="PANTHER" id="PTHR20953">
    <property type="entry name" value="KINASE-RELATED"/>
    <property type="match status" value="1"/>
</dbReference>
<dbReference type="GO" id="GO:0005524">
    <property type="term" value="F:ATP binding"/>
    <property type="evidence" value="ECO:0007669"/>
    <property type="project" value="UniProtKB-KW"/>
</dbReference>
<keyword evidence="1" id="KW-0547">Nucleotide-binding</keyword>
<evidence type="ECO:0000256" key="1">
    <source>
        <dbReference type="ARBA" id="ARBA00022741"/>
    </source>
</evidence>
<organism evidence="4 5">
    <name type="scientific">Subdoligranulum variabile DSM 15176</name>
    <dbReference type="NCBI Taxonomy" id="411471"/>
    <lineage>
        <taxon>Bacteria</taxon>
        <taxon>Bacillati</taxon>
        <taxon>Bacillota</taxon>
        <taxon>Clostridia</taxon>
        <taxon>Eubacteriales</taxon>
        <taxon>Oscillospiraceae</taxon>
        <taxon>Subdoligranulum</taxon>
    </lineage>
</organism>
<evidence type="ECO:0000313" key="5">
    <source>
        <dbReference type="Proteomes" id="UP000003438"/>
    </source>
</evidence>
<dbReference type="STRING" id="411471.SUBVAR_05003"/>
<gene>
    <name evidence="4" type="ORF">SUBVAR_05003</name>
</gene>
<evidence type="ECO:0000313" key="4">
    <source>
        <dbReference type="EMBL" id="EFB76627.1"/>
    </source>
</evidence>
<dbReference type="SMART" id="SM00382">
    <property type="entry name" value="AAA"/>
    <property type="match status" value="1"/>
</dbReference>
<dbReference type="EMBL" id="ACBY02000020">
    <property type="protein sequence ID" value="EFB76627.1"/>
    <property type="molecule type" value="Genomic_DNA"/>
</dbReference>
<reference evidence="4" key="1">
    <citation type="submission" date="2009-12" db="EMBL/GenBank/DDBJ databases">
        <authorList>
            <person name="Weinstock G."/>
            <person name="Sodergren E."/>
            <person name="Clifton S."/>
            <person name="Fulton L."/>
            <person name="Fulton B."/>
            <person name="Courtney L."/>
            <person name="Fronick C."/>
            <person name="Harrison M."/>
            <person name="Strong C."/>
            <person name="Farmer C."/>
            <person name="Delahaunty K."/>
            <person name="Markovic C."/>
            <person name="Hall O."/>
            <person name="Minx P."/>
            <person name="Tomlinson C."/>
            <person name="Mitreva M."/>
            <person name="Nelson J."/>
            <person name="Hou S."/>
            <person name="Wollam A."/>
            <person name="Pepin K.H."/>
            <person name="Johnson M."/>
            <person name="Bhonagiri V."/>
            <person name="Nash W.E."/>
            <person name="Warren W."/>
            <person name="Chinwalla A."/>
            <person name="Mardis E.R."/>
            <person name="Wilson R.K."/>
        </authorList>
    </citation>
    <scope>NUCLEOTIDE SEQUENCE [LARGE SCALE GENOMIC DNA]</scope>
    <source>
        <strain evidence="4">DSM 15176</strain>
    </source>
</reference>
<dbReference type="InterPro" id="IPR003593">
    <property type="entry name" value="AAA+_ATPase"/>
</dbReference>
<sequence>MDEYYSVVKALPPPLSDELQMLDPAVASKVQEIRLRAEQPAYFTAGGKLIPCVQYLPAAKHVMCIRKTFLQDCFLQLCRYSVYAYEEELSQGFFTIRGGNRIGVAGHRCTGGFTTITSLNLRVARWLTCDLPAPVCEYLTTGSGGLLVAGAPGSGKTTFLRTLVRYLSDTDEIVCVVDERGELMMSDDGQAQQRLPVCCDVYTRCSKAEGIQMALRCMNPRYIVCDELGTTADTAAVERGVASGICFLASVHCDSPQALQKKPQLARLCATGAFSAVAFLDGRQSPGRVSQWISLS</sequence>
<dbReference type="PANTHER" id="PTHR20953:SF3">
    <property type="entry name" value="P-LOOP CONTAINING NUCLEOSIDE TRIPHOSPHATE HYDROLASES SUPERFAMILY PROTEIN"/>
    <property type="match status" value="1"/>
</dbReference>
<evidence type="ECO:0000259" key="3">
    <source>
        <dbReference type="SMART" id="SM00382"/>
    </source>
</evidence>
<dbReference type="AlphaFoldDB" id="D1PKW9"/>
<proteinExistence type="predicted"/>
<dbReference type="SUPFAM" id="SSF52540">
    <property type="entry name" value="P-loop containing nucleoside triphosphate hydrolases"/>
    <property type="match status" value="1"/>
</dbReference>
<dbReference type="eggNOG" id="COG3854">
    <property type="taxonomic scope" value="Bacteria"/>
</dbReference>
<dbReference type="Proteomes" id="UP000003438">
    <property type="component" value="Unassembled WGS sequence"/>
</dbReference>
<protein>
    <submittedName>
        <fullName evidence="4">Stage III sporulation protein AA</fullName>
    </submittedName>
</protein>